<feature type="region of interest" description="Disordered" evidence="1">
    <location>
        <begin position="344"/>
        <end position="377"/>
    </location>
</feature>
<organism evidence="2 3">
    <name type="scientific">Temnothorax longispinosus</name>
    <dbReference type="NCBI Taxonomy" id="300112"/>
    <lineage>
        <taxon>Eukaryota</taxon>
        <taxon>Metazoa</taxon>
        <taxon>Ecdysozoa</taxon>
        <taxon>Arthropoda</taxon>
        <taxon>Hexapoda</taxon>
        <taxon>Insecta</taxon>
        <taxon>Pterygota</taxon>
        <taxon>Neoptera</taxon>
        <taxon>Endopterygota</taxon>
        <taxon>Hymenoptera</taxon>
        <taxon>Apocrita</taxon>
        <taxon>Aculeata</taxon>
        <taxon>Formicoidea</taxon>
        <taxon>Formicidae</taxon>
        <taxon>Myrmicinae</taxon>
        <taxon>Temnothorax</taxon>
    </lineage>
</organism>
<evidence type="ECO:0000313" key="2">
    <source>
        <dbReference type="EMBL" id="TGZ51386.1"/>
    </source>
</evidence>
<dbReference type="EMBL" id="QBLH01001684">
    <property type="protein sequence ID" value="TGZ51386.1"/>
    <property type="molecule type" value="Genomic_DNA"/>
</dbReference>
<evidence type="ECO:0000313" key="3">
    <source>
        <dbReference type="Proteomes" id="UP000310200"/>
    </source>
</evidence>
<dbReference type="STRING" id="300112.A0A4S2KPP9"/>
<keyword evidence="3" id="KW-1185">Reference proteome</keyword>
<name>A0A4S2KPP9_9HYME</name>
<sequence>MSQETKKEPNRNMAMAEFAEEFTRLIIRHTRISVNDDLSKNAPLLLTSGDLVYTMHHVLHALNIKGFYSEAEKIESIKREMYLLKTSNGANAADIPETSVVTHNKHEPDIEKTSQDAFTDDEASVFSDISKASKEEQENSVSTLQNGKKFISQSNPVICISNISRSDTFVREESQQVNAEDQEDVFEDVANGVEMDDLSSDNFQTLVSELQQSTRDIMVKLRNLERLPQLIRSKKVTAKLHQPPVPSGHSSPHRSSIINKTKVLPNICRSSSAFPKMPTSPKLLTTESGNISARRKSTGGIGTKASIGKSNKSKLDYSITQNGSSNLTLLAHNKVSPGSSVEFQPKVTKNPKYAHVQSTIPKAISQKKKMHDDKTSK</sequence>
<dbReference type="AlphaFoldDB" id="A0A4S2KPP9"/>
<accession>A0A4S2KPP9</accession>
<protein>
    <submittedName>
        <fullName evidence="2">Uncharacterized protein</fullName>
    </submittedName>
</protein>
<reference evidence="2 3" key="1">
    <citation type="journal article" date="2019" name="Philos. Trans. R. Soc. Lond., B, Biol. Sci.">
        <title>Ant behaviour and brain gene expression of defending hosts depend on the ecological success of the intruding social parasite.</title>
        <authorList>
            <person name="Kaur R."/>
            <person name="Stoldt M."/>
            <person name="Jongepier E."/>
            <person name="Feldmeyer B."/>
            <person name="Menzel F."/>
            <person name="Bornberg-Bauer E."/>
            <person name="Foitzik S."/>
        </authorList>
    </citation>
    <scope>NUCLEOTIDE SEQUENCE [LARGE SCALE GENOMIC DNA]</scope>
    <source>
        <tissue evidence="2">Whole body</tissue>
    </source>
</reference>
<comment type="caution">
    <text evidence="2">The sequence shown here is derived from an EMBL/GenBank/DDBJ whole genome shotgun (WGS) entry which is preliminary data.</text>
</comment>
<dbReference type="Proteomes" id="UP000310200">
    <property type="component" value="Unassembled WGS sequence"/>
</dbReference>
<gene>
    <name evidence="2" type="ORF">DBV15_09191</name>
</gene>
<evidence type="ECO:0000256" key="1">
    <source>
        <dbReference type="SAM" id="MobiDB-lite"/>
    </source>
</evidence>
<proteinExistence type="predicted"/>